<organism evidence="2 3">
    <name type="scientific">Funneliformis mosseae</name>
    <name type="common">Endomycorrhizal fungus</name>
    <name type="synonym">Glomus mosseae</name>
    <dbReference type="NCBI Taxonomy" id="27381"/>
    <lineage>
        <taxon>Eukaryota</taxon>
        <taxon>Fungi</taxon>
        <taxon>Fungi incertae sedis</taxon>
        <taxon>Mucoromycota</taxon>
        <taxon>Glomeromycotina</taxon>
        <taxon>Glomeromycetes</taxon>
        <taxon>Glomerales</taxon>
        <taxon>Glomeraceae</taxon>
        <taxon>Funneliformis</taxon>
    </lineage>
</organism>
<evidence type="ECO:0000256" key="1">
    <source>
        <dbReference type="SAM" id="MobiDB-lite"/>
    </source>
</evidence>
<name>A0A9N8VQC3_FUNMO</name>
<gene>
    <name evidence="2" type="ORF">FMOSSE_LOCUS1802</name>
</gene>
<dbReference type="AlphaFoldDB" id="A0A9N8VQC3"/>
<evidence type="ECO:0000313" key="2">
    <source>
        <dbReference type="EMBL" id="CAG8456227.1"/>
    </source>
</evidence>
<dbReference type="EMBL" id="CAJVPP010000211">
    <property type="protein sequence ID" value="CAG8456227.1"/>
    <property type="molecule type" value="Genomic_DNA"/>
</dbReference>
<sequence length="311" mass="35608">MSSFNITNFTSTTNDFQPKFTYKKRKANDNKIEVIQNDEMLEGNQQNEPMLDIGKDASSDLKLQENTEKKNQGVPSPFILGHIISENELALATSYRKLNDVFDEFSELQQQNNKVSKNTDFKKFERDSDIGKRNQNSFATEESKNNRRRNNKKRGGGGGRKQKEIAERALKSKSVNRGLLGKRVIVEEFHDNEIANQKDIDSEQSNDSSEVEDWHDMLPILTSTPDNSTLVLQKMGEFVNRVDSEASTNNEFHNDTSEELDVQENLEILDPTTPLALQREPKDQISIPPPKKDVIRRFILKPLSDDDDELF</sequence>
<evidence type="ECO:0000313" key="3">
    <source>
        <dbReference type="Proteomes" id="UP000789375"/>
    </source>
</evidence>
<protein>
    <submittedName>
        <fullName evidence="2">1250_t:CDS:1</fullName>
    </submittedName>
</protein>
<keyword evidence="3" id="KW-1185">Reference proteome</keyword>
<dbReference type="Proteomes" id="UP000789375">
    <property type="component" value="Unassembled WGS sequence"/>
</dbReference>
<comment type="caution">
    <text evidence="2">The sequence shown here is derived from an EMBL/GenBank/DDBJ whole genome shotgun (WGS) entry which is preliminary data.</text>
</comment>
<proteinExistence type="predicted"/>
<accession>A0A9N8VQC3</accession>
<feature type="compositionally biased region" description="Basic residues" evidence="1">
    <location>
        <begin position="146"/>
        <end position="155"/>
    </location>
</feature>
<feature type="region of interest" description="Disordered" evidence="1">
    <location>
        <begin position="126"/>
        <end position="165"/>
    </location>
</feature>
<reference evidence="2" key="1">
    <citation type="submission" date="2021-06" db="EMBL/GenBank/DDBJ databases">
        <authorList>
            <person name="Kallberg Y."/>
            <person name="Tangrot J."/>
            <person name="Rosling A."/>
        </authorList>
    </citation>
    <scope>NUCLEOTIDE SEQUENCE</scope>
    <source>
        <strain evidence="2">87-6 pot B 2015</strain>
    </source>
</reference>